<evidence type="ECO:0000256" key="2">
    <source>
        <dbReference type="ARBA" id="ARBA00022448"/>
    </source>
</evidence>
<keyword evidence="2" id="KW-0813">Transport</keyword>
<reference evidence="9" key="1">
    <citation type="submission" date="2023-07" db="EMBL/GenBank/DDBJ databases">
        <title>30 novel species of actinomycetes from the DSMZ collection.</title>
        <authorList>
            <person name="Nouioui I."/>
        </authorList>
    </citation>
    <scope>NUCLEOTIDE SEQUENCE [LARGE SCALE GENOMIC DNA]</scope>
    <source>
        <strain evidence="9">DSM 45834</strain>
    </source>
</reference>
<keyword evidence="5 7" id="KW-1133">Transmembrane helix</keyword>
<organism evidence="8 9">
    <name type="scientific">Pseudonocardia charpentierae</name>
    <dbReference type="NCBI Taxonomy" id="3075545"/>
    <lineage>
        <taxon>Bacteria</taxon>
        <taxon>Bacillati</taxon>
        <taxon>Actinomycetota</taxon>
        <taxon>Actinomycetes</taxon>
        <taxon>Pseudonocardiales</taxon>
        <taxon>Pseudonocardiaceae</taxon>
        <taxon>Pseudonocardia</taxon>
    </lineage>
</organism>
<dbReference type="PANTHER" id="PTHR36838">
    <property type="entry name" value="AUXIN EFFLUX CARRIER FAMILY PROTEIN"/>
    <property type="match status" value="1"/>
</dbReference>
<keyword evidence="9" id="KW-1185">Reference proteome</keyword>
<keyword evidence="4 7" id="KW-0812">Transmembrane</keyword>
<feature type="transmembrane region" description="Helical" evidence="7">
    <location>
        <begin position="61"/>
        <end position="82"/>
    </location>
</feature>
<dbReference type="Pfam" id="PF03547">
    <property type="entry name" value="Mem_trans"/>
    <property type="match status" value="1"/>
</dbReference>
<evidence type="ECO:0000256" key="7">
    <source>
        <dbReference type="SAM" id="Phobius"/>
    </source>
</evidence>
<proteinExistence type="predicted"/>
<feature type="transmembrane region" description="Helical" evidence="7">
    <location>
        <begin position="6"/>
        <end position="22"/>
    </location>
</feature>
<evidence type="ECO:0000256" key="3">
    <source>
        <dbReference type="ARBA" id="ARBA00022475"/>
    </source>
</evidence>
<evidence type="ECO:0000256" key="1">
    <source>
        <dbReference type="ARBA" id="ARBA00004141"/>
    </source>
</evidence>
<name>A0ABU2N823_9PSEU</name>
<dbReference type="PANTHER" id="PTHR36838:SF3">
    <property type="entry name" value="TRANSPORTER AUXIN EFFLUX CARRIER EC FAMILY"/>
    <property type="match status" value="1"/>
</dbReference>
<evidence type="ECO:0000256" key="5">
    <source>
        <dbReference type="ARBA" id="ARBA00022989"/>
    </source>
</evidence>
<sequence length="300" mass="31530">MTDTVVKLLPALLGIGLGYLLRLRGVADNRDADFLFRVIVNIFLPCLAFTALSRVTIDRNLAIFPLAAVAIITIGYLVGRLLAIKGPFLPTQQAVAVCCCMNVNTGFILPFVQGLYGADGVARIAAFDAVNTTLTFTWTAYVAARGNPRHAGRSLMVKRFATSPPLYGIAAGLLVSAFSLSVPVAIADPVASIGTATGILMAIGVGIRFEPPGRGVGKAALIYAGRLTSAMGVALAIVLIFGLTGADRTVMLLMGIAPTPFFIVAFATMERLDVRLTVNTLSLSMLTSLPLALVVIFLTT</sequence>
<keyword evidence="3" id="KW-1003">Cell membrane</keyword>
<dbReference type="Proteomes" id="UP001183202">
    <property type="component" value="Unassembled WGS sequence"/>
</dbReference>
<evidence type="ECO:0000256" key="4">
    <source>
        <dbReference type="ARBA" id="ARBA00022692"/>
    </source>
</evidence>
<feature type="transmembrane region" description="Helical" evidence="7">
    <location>
        <begin position="276"/>
        <end position="298"/>
    </location>
</feature>
<feature type="transmembrane region" description="Helical" evidence="7">
    <location>
        <begin position="165"/>
        <end position="184"/>
    </location>
</feature>
<feature type="transmembrane region" description="Helical" evidence="7">
    <location>
        <begin position="190"/>
        <end position="209"/>
    </location>
</feature>
<feature type="transmembrane region" description="Helical" evidence="7">
    <location>
        <begin position="221"/>
        <end position="243"/>
    </location>
</feature>
<gene>
    <name evidence="8" type="ORF">RM445_07845</name>
</gene>
<comment type="caution">
    <text evidence="8">The sequence shown here is derived from an EMBL/GenBank/DDBJ whole genome shotgun (WGS) entry which is preliminary data.</text>
</comment>
<dbReference type="RefSeq" id="WP_311555469.1">
    <property type="nucleotide sequence ID" value="NZ_JAVREJ010000004.1"/>
</dbReference>
<feature type="transmembrane region" description="Helical" evidence="7">
    <location>
        <begin position="34"/>
        <end position="55"/>
    </location>
</feature>
<evidence type="ECO:0000256" key="6">
    <source>
        <dbReference type="ARBA" id="ARBA00023136"/>
    </source>
</evidence>
<keyword evidence="6 7" id="KW-0472">Membrane</keyword>
<evidence type="ECO:0000313" key="9">
    <source>
        <dbReference type="Proteomes" id="UP001183202"/>
    </source>
</evidence>
<protein>
    <submittedName>
        <fullName evidence="8">AEC family transporter</fullName>
    </submittedName>
</protein>
<dbReference type="InterPro" id="IPR004776">
    <property type="entry name" value="Mem_transp_PIN-like"/>
</dbReference>
<comment type="subcellular location">
    <subcellularLocation>
        <location evidence="1">Membrane</location>
        <topology evidence="1">Multi-pass membrane protein</topology>
    </subcellularLocation>
</comment>
<evidence type="ECO:0000313" key="8">
    <source>
        <dbReference type="EMBL" id="MDT0349439.1"/>
    </source>
</evidence>
<feature type="transmembrane region" description="Helical" evidence="7">
    <location>
        <begin position="94"/>
        <end position="112"/>
    </location>
</feature>
<dbReference type="EMBL" id="JAVREJ010000004">
    <property type="protein sequence ID" value="MDT0349439.1"/>
    <property type="molecule type" value="Genomic_DNA"/>
</dbReference>
<accession>A0ABU2N823</accession>
<feature type="transmembrane region" description="Helical" evidence="7">
    <location>
        <begin position="124"/>
        <end position="144"/>
    </location>
</feature>
<feature type="transmembrane region" description="Helical" evidence="7">
    <location>
        <begin position="249"/>
        <end position="269"/>
    </location>
</feature>